<keyword evidence="7" id="KW-0234">DNA repair</keyword>
<protein>
    <recommendedName>
        <fullName evidence="3">DNA ligase</fullName>
    </recommendedName>
</protein>
<dbReference type="InterPro" id="IPR050326">
    <property type="entry name" value="NAD_dep_DNA_ligaseB"/>
</dbReference>
<dbReference type="GO" id="GO:0006310">
    <property type="term" value="P:DNA recombination"/>
    <property type="evidence" value="ECO:0007669"/>
    <property type="project" value="InterPro"/>
</dbReference>
<sequence>MKLSKLYSRSTTGKVCTWEIEINQNKYRTISGFDGMKLTTSEWTTCDAKSYCTAEEQALKEATAIHRKKMETGSFEDINQIDNKVFFEPMLAKDYTKEKVNFPVYSQPKLDGIRCIVRADGMWSRTGKRIISAPHIFESMKHLFEVDPNLIFDGELYADKFANDFNAICSLVKKTKPTEHDLLESAKAIQYHIYDLPSHNTNFSIRIGALNKINLPECCVVVLTDYVETETELMELYGEYVNDGYEGQMVRLDNKYENKRSKYLLKHKSFVDDEYTILGVKEGIGKLKGKAGALIFEGFESSINGNHKYLEEIWNRRDELIGKEATVKYFNLTPDGQPRFPKVINIGRGDYE</sequence>
<evidence type="ECO:0000256" key="2">
    <source>
        <dbReference type="ARBA" id="ARBA00007572"/>
    </source>
</evidence>
<organism evidence="9">
    <name type="scientific">uncultured Caudovirales phage</name>
    <dbReference type="NCBI Taxonomy" id="2100421"/>
    <lineage>
        <taxon>Viruses</taxon>
        <taxon>Duplodnaviria</taxon>
        <taxon>Heunggongvirae</taxon>
        <taxon>Uroviricota</taxon>
        <taxon>Caudoviricetes</taxon>
        <taxon>Peduoviridae</taxon>
        <taxon>Maltschvirus</taxon>
        <taxon>Maltschvirus maltsch</taxon>
    </lineage>
</organism>
<dbReference type="SUPFAM" id="SSF56091">
    <property type="entry name" value="DNA ligase/mRNA capping enzyme, catalytic domain"/>
    <property type="match status" value="1"/>
</dbReference>
<dbReference type="GO" id="GO:0006281">
    <property type="term" value="P:DNA repair"/>
    <property type="evidence" value="ECO:0007669"/>
    <property type="project" value="UniProtKB-KW"/>
</dbReference>
<evidence type="ECO:0000259" key="8">
    <source>
        <dbReference type="Pfam" id="PF01068"/>
    </source>
</evidence>
<dbReference type="GO" id="GO:0003910">
    <property type="term" value="F:DNA ligase (ATP) activity"/>
    <property type="evidence" value="ECO:0007669"/>
    <property type="project" value="InterPro"/>
</dbReference>
<dbReference type="Gene3D" id="3.30.470.30">
    <property type="entry name" value="DNA ligase/mRNA capping enzyme"/>
    <property type="match status" value="1"/>
</dbReference>
<evidence type="ECO:0000256" key="6">
    <source>
        <dbReference type="ARBA" id="ARBA00022763"/>
    </source>
</evidence>
<dbReference type="InterPro" id="IPR012340">
    <property type="entry name" value="NA-bd_OB-fold"/>
</dbReference>
<evidence type="ECO:0000256" key="5">
    <source>
        <dbReference type="ARBA" id="ARBA00022705"/>
    </source>
</evidence>
<evidence type="ECO:0000256" key="7">
    <source>
        <dbReference type="ARBA" id="ARBA00023204"/>
    </source>
</evidence>
<gene>
    <name evidence="9" type="ORF">UFOVP331_104</name>
</gene>
<dbReference type="Pfam" id="PF01068">
    <property type="entry name" value="DNA_ligase_A_M"/>
    <property type="match status" value="1"/>
</dbReference>
<reference evidence="9" key="1">
    <citation type="submission" date="2020-04" db="EMBL/GenBank/DDBJ databases">
        <authorList>
            <person name="Chiriac C."/>
            <person name="Salcher M."/>
            <person name="Ghai R."/>
            <person name="Kavagutti S V."/>
        </authorList>
    </citation>
    <scope>NUCLEOTIDE SEQUENCE</scope>
</reference>
<keyword evidence="5" id="KW-0235">DNA replication</keyword>
<evidence type="ECO:0000256" key="4">
    <source>
        <dbReference type="ARBA" id="ARBA00022598"/>
    </source>
</evidence>
<dbReference type="PANTHER" id="PTHR47810">
    <property type="entry name" value="DNA LIGASE"/>
    <property type="match status" value="1"/>
</dbReference>
<keyword evidence="6" id="KW-0227">DNA damage</keyword>
<proteinExistence type="inferred from homology"/>
<name>A0A6J5LVD3_9CAUD</name>
<dbReference type="EMBL" id="LR796345">
    <property type="protein sequence ID" value="CAB4138544.1"/>
    <property type="molecule type" value="Genomic_DNA"/>
</dbReference>
<feature type="domain" description="ATP-dependent DNA ligase family profile" evidence="8">
    <location>
        <begin position="89"/>
        <end position="268"/>
    </location>
</feature>
<comment type="similarity">
    <text evidence="2">Belongs to the ATP-dependent DNA ligase family.</text>
</comment>
<keyword evidence="4 9" id="KW-0436">Ligase</keyword>
<dbReference type="GO" id="GO:0005524">
    <property type="term" value="F:ATP binding"/>
    <property type="evidence" value="ECO:0007669"/>
    <property type="project" value="InterPro"/>
</dbReference>
<dbReference type="Gene3D" id="2.40.50.140">
    <property type="entry name" value="Nucleic acid-binding proteins"/>
    <property type="match status" value="1"/>
</dbReference>
<accession>A0A6J5LVD3</accession>
<evidence type="ECO:0000313" key="9">
    <source>
        <dbReference type="EMBL" id="CAB4138544.1"/>
    </source>
</evidence>
<comment type="cofactor">
    <cofactor evidence="1">
        <name>a divalent metal cation</name>
        <dbReference type="ChEBI" id="CHEBI:60240"/>
    </cofactor>
</comment>
<dbReference type="GO" id="GO:0006260">
    <property type="term" value="P:DNA replication"/>
    <property type="evidence" value="ECO:0007669"/>
    <property type="project" value="UniProtKB-KW"/>
</dbReference>
<dbReference type="CDD" id="cd07896">
    <property type="entry name" value="Adenylation_kDNA_ligase_like"/>
    <property type="match status" value="1"/>
</dbReference>
<dbReference type="InterPro" id="IPR012310">
    <property type="entry name" value="DNA_ligase_ATP-dep_cent"/>
</dbReference>
<dbReference type="Gene3D" id="3.30.1490.70">
    <property type="match status" value="1"/>
</dbReference>
<dbReference type="SUPFAM" id="SSF50249">
    <property type="entry name" value="Nucleic acid-binding proteins"/>
    <property type="match status" value="1"/>
</dbReference>
<dbReference type="PANTHER" id="PTHR47810:SF1">
    <property type="entry name" value="DNA LIGASE B"/>
    <property type="match status" value="1"/>
</dbReference>
<evidence type="ECO:0000256" key="3">
    <source>
        <dbReference type="ARBA" id="ARBA00013308"/>
    </source>
</evidence>
<evidence type="ECO:0000256" key="1">
    <source>
        <dbReference type="ARBA" id="ARBA00001968"/>
    </source>
</evidence>